<proteinExistence type="predicted"/>
<dbReference type="Gene3D" id="2.60.120.260">
    <property type="entry name" value="Galactose-binding domain-like"/>
    <property type="match status" value="1"/>
</dbReference>
<evidence type="ECO:0000259" key="7">
    <source>
        <dbReference type="PROSITE" id="PS51469"/>
    </source>
</evidence>
<keyword evidence="2 6" id="KW-0812">Transmembrane</keyword>
<evidence type="ECO:0000256" key="2">
    <source>
        <dbReference type="ARBA" id="ARBA00022692"/>
    </source>
</evidence>
<dbReference type="EMBL" id="KN847581">
    <property type="protein sequence ID" value="KIV99204.1"/>
    <property type="molecule type" value="Genomic_DNA"/>
</dbReference>
<dbReference type="Pfam" id="PF07738">
    <property type="entry name" value="Sad1_UNC"/>
    <property type="match status" value="1"/>
</dbReference>
<evidence type="ECO:0000256" key="3">
    <source>
        <dbReference type="ARBA" id="ARBA00022989"/>
    </source>
</evidence>
<feature type="transmembrane region" description="Helical" evidence="6">
    <location>
        <begin position="201"/>
        <end position="222"/>
    </location>
</feature>
<dbReference type="AlphaFoldDB" id="A0A0D1ZYN8"/>
<evidence type="ECO:0000313" key="9">
    <source>
        <dbReference type="Proteomes" id="UP000053259"/>
    </source>
</evidence>
<evidence type="ECO:0000256" key="4">
    <source>
        <dbReference type="ARBA" id="ARBA00023136"/>
    </source>
</evidence>
<evidence type="ECO:0000256" key="5">
    <source>
        <dbReference type="SAM" id="MobiDB-lite"/>
    </source>
</evidence>
<accession>A0A0D1ZYN8</accession>
<reference evidence="8 9" key="1">
    <citation type="submission" date="2015-01" db="EMBL/GenBank/DDBJ databases">
        <title>The Genome Sequence of Ochroconis gallopava CBS43764.</title>
        <authorList>
            <consortium name="The Broad Institute Genomics Platform"/>
            <person name="Cuomo C."/>
            <person name="de Hoog S."/>
            <person name="Gorbushina A."/>
            <person name="Stielow B."/>
            <person name="Teixiera M."/>
            <person name="Abouelleil A."/>
            <person name="Chapman S.B."/>
            <person name="Priest M."/>
            <person name="Young S.K."/>
            <person name="Wortman J."/>
            <person name="Nusbaum C."/>
            <person name="Birren B."/>
        </authorList>
    </citation>
    <scope>NUCLEOTIDE SEQUENCE [LARGE SCALE GENOMIC DNA]</scope>
    <source>
        <strain evidence="8 9">CBS 43764</strain>
    </source>
</reference>
<gene>
    <name evidence="8" type="ORF">PV09_09068</name>
</gene>
<dbReference type="PANTHER" id="PTHR12911:SF8">
    <property type="entry name" value="KLAROID PROTEIN-RELATED"/>
    <property type="match status" value="1"/>
</dbReference>
<feature type="compositionally biased region" description="Polar residues" evidence="5">
    <location>
        <begin position="1"/>
        <end position="11"/>
    </location>
</feature>
<dbReference type="GeneID" id="27317041"/>
<dbReference type="InterPro" id="IPR012919">
    <property type="entry name" value="SUN_dom"/>
</dbReference>
<dbReference type="STRING" id="253628.A0A0D1ZYN8"/>
<dbReference type="VEuPathDB" id="FungiDB:PV09_09068"/>
<comment type="subcellular location">
    <subcellularLocation>
        <location evidence="1">Membrane</location>
    </subcellularLocation>
</comment>
<dbReference type="HOGENOM" id="CLU_570122_0_0_1"/>
<dbReference type="PANTHER" id="PTHR12911">
    <property type="entry name" value="SAD1/UNC-84-LIKE PROTEIN-RELATED"/>
    <property type="match status" value="1"/>
</dbReference>
<sequence length="479" mass="51375">MVTTRASSRESTPGAGPTYSERLRTSARRSTITPGDMSTPSGRSRARRTGPTAAARTGNTSHAYGVSSQALSSRVASHTSQAFSSALNNELVEQAPELTSILSPVVEEERSLSRAGSPAASEASSSFFASDAGANKDEIFHSKSFSSQREAGIGHLAQPVHQPTTHERLNPAPILHERIYAAAVLATNGSKELFNRYWKPALGLFLALILGSMLAVFGIPIASRILTRDSVSPSIYHQNSDPQITSTVVSYISRPSDPAVISRLNHLESRVVFLEDELARSRASNALLQAPFNHISASIGSTILPGFTSATKRTFSSLFIPFSKFWSPPGMKAPITALQPWTEPGECWCTPANKAALGVRAPYPVKASAVTVEHVLADDLAGSGADLGTAPKLIEVWAHVSPGEGQKGECLGSAPENVNAWTCLGRLEIAHHVREVKSWTMDLAINELVAQDFVFKVLENLGNKEATCLYRVQLHGVKM</sequence>
<dbReference type="InParanoid" id="A0A0D1ZYN8"/>
<name>A0A0D1ZYN8_9PEZI</name>
<dbReference type="Proteomes" id="UP000053259">
    <property type="component" value="Unassembled WGS sequence"/>
</dbReference>
<dbReference type="InterPro" id="IPR045119">
    <property type="entry name" value="SUN1-5"/>
</dbReference>
<dbReference type="OrthoDB" id="342281at2759"/>
<dbReference type="GO" id="GO:0043495">
    <property type="term" value="F:protein-membrane adaptor activity"/>
    <property type="evidence" value="ECO:0007669"/>
    <property type="project" value="TreeGrafter"/>
</dbReference>
<feature type="compositionally biased region" description="Low complexity" evidence="5">
    <location>
        <begin position="38"/>
        <end position="58"/>
    </location>
</feature>
<organism evidence="8 9">
    <name type="scientific">Verruconis gallopava</name>
    <dbReference type="NCBI Taxonomy" id="253628"/>
    <lineage>
        <taxon>Eukaryota</taxon>
        <taxon>Fungi</taxon>
        <taxon>Dikarya</taxon>
        <taxon>Ascomycota</taxon>
        <taxon>Pezizomycotina</taxon>
        <taxon>Dothideomycetes</taxon>
        <taxon>Pleosporomycetidae</taxon>
        <taxon>Venturiales</taxon>
        <taxon>Sympoventuriaceae</taxon>
        <taxon>Verruconis</taxon>
    </lineage>
</organism>
<feature type="region of interest" description="Disordered" evidence="5">
    <location>
        <begin position="1"/>
        <end position="66"/>
    </location>
</feature>
<dbReference type="PROSITE" id="PS51469">
    <property type="entry name" value="SUN"/>
    <property type="match status" value="1"/>
</dbReference>
<evidence type="ECO:0000256" key="6">
    <source>
        <dbReference type="SAM" id="Phobius"/>
    </source>
</evidence>
<feature type="domain" description="SUN" evidence="7">
    <location>
        <begin position="300"/>
        <end position="479"/>
    </location>
</feature>
<dbReference type="GO" id="GO:0034993">
    <property type="term" value="C:meiotic nuclear membrane microtubule tethering complex"/>
    <property type="evidence" value="ECO:0007669"/>
    <property type="project" value="TreeGrafter"/>
</dbReference>
<keyword evidence="4 6" id="KW-0472">Membrane</keyword>
<keyword evidence="9" id="KW-1185">Reference proteome</keyword>
<evidence type="ECO:0000313" key="8">
    <source>
        <dbReference type="EMBL" id="KIV99204.1"/>
    </source>
</evidence>
<protein>
    <recommendedName>
        <fullName evidence="7">SUN domain-containing protein</fullName>
    </recommendedName>
</protein>
<keyword evidence="3 6" id="KW-1133">Transmembrane helix</keyword>
<evidence type="ECO:0000256" key="1">
    <source>
        <dbReference type="ARBA" id="ARBA00004370"/>
    </source>
</evidence>
<dbReference type="RefSeq" id="XP_016209074.1">
    <property type="nucleotide sequence ID" value="XM_016363060.1"/>
</dbReference>